<dbReference type="SUPFAM" id="SSF52540">
    <property type="entry name" value="P-loop containing nucleoside triphosphate hydrolases"/>
    <property type="match status" value="1"/>
</dbReference>
<name>A0ABY1ZM46_9GAMM</name>
<sequence>MNGIRVHRDGRDILALPELSISGHEFTVILGHDGSGKSTLMNPLARRRGR</sequence>
<accession>A0ABY1ZM46</accession>
<organism evidence="1 2">
    <name type="scientific">Marinobacter halodurans</name>
    <dbReference type="NCBI Taxonomy" id="2528979"/>
    <lineage>
        <taxon>Bacteria</taxon>
        <taxon>Pseudomonadati</taxon>
        <taxon>Pseudomonadota</taxon>
        <taxon>Gammaproteobacteria</taxon>
        <taxon>Pseudomonadales</taxon>
        <taxon>Marinobacteraceae</taxon>
        <taxon>Marinobacter</taxon>
    </lineage>
</organism>
<evidence type="ECO:0000313" key="1">
    <source>
        <dbReference type="EMBL" id="TBW53773.1"/>
    </source>
</evidence>
<dbReference type="Gene3D" id="3.40.50.300">
    <property type="entry name" value="P-loop containing nucleotide triphosphate hydrolases"/>
    <property type="match status" value="1"/>
</dbReference>
<protein>
    <submittedName>
        <fullName evidence="1">ATP-binding cassette domain-containing protein</fullName>
    </submittedName>
</protein>
<reference evidence="1 2" key="1">
    <citation type="submission" date="2019-02" db="EMBL/GenBank/DDBJ databases">
        <title>Marinobacter halodurans sp. nov., a marine bacterium isolated from sea tidal flat.</title>
        <authorList>
            <person name="Yoo Y."/>
            <person name="Lee D.W."/>
            <person name="Kim B.S."/>
            <person name="Kim J.-J."/>
        </authorList>
    </citation>
    <scope>NUCLEOTIDE SEQUENCE [LARGE SCALE GENOMIC DNA]</scope>
    <source>
        <strain evidence="1 2">YJ-S3-2</strain>
    </source>
</reference>
<dbReference type="Proteomes" id="UP000313645">
    <property type="component" value="Unassembled WGS sequence"/>
</dbReference>
<keyword evidence="1" id="KW-0067">ATP-binding</keyword>
<keyword evidence="1" id="KW-0547">Nucleotide-binding</keyword>
<dbReference type="InterPro" id="IPR027417">
    <property type="entry name" value="P-loop_NTPase"/>
</dbReference>
<dbReference type="GO" id="GO:0005524">
    <property type="term" value="F:ATP binding"/>
    <property type="evidence" value="ECO:0007669"/>
    <property type="project" value="UniProtKB-KW"/>
</dbReference>
<comment type="caution">
    <text evidence="1">The sequence shown here is derived from an EMBL/GenBank/DDBJ whole genome shotgun (WGS) entry which is preliminary data.</text>
</comment>
<gene>
    <name evidence="1" type="ORF">EZI54_14870</name>
</gene>
<keyword evidence="2" id="KW-1185">Reference proteome</keyword>
<dbReference type="EMBL" id="SJDL01000024">
    <property type="protein sequence ID" value="TBW53773.1"/>
    <property type="molecule type" value="Genomic_DNA"/>
</dbReference>
<evidence type="ECO:0000313" key="2">
    <source>
        <dbReference type="Proteomes" id="UP000313645"/>
    </source>
</evidence>
<proteinExistence type="predicted"/>